<feature type="region of interest" description="Disordered" evidence="6">
    <location>
        <begin position="573"/>
        <end position="593"/>
    </location>
</feature>
<dbReference type="EMBL" id="UYJE01001459">
    <property type="protein sequence ID" value="VDI02356.1"/>
    <property type="molecule type" value="Genomic_DNA"/>
</dbReference>
<organism evidence="8 9">
    <name type="scientific">Mytilus galloprovincialis</name>
    <name type="common">Mediterranean mussel</name>
    <dbReference type="NCBI Taxonomy" id="29158"/>
    <lineage>
        <taxon>Eukaryota</taxon>
        <taxon>Metazoa</taxon>
        <taxon>Spiralia</taxon>
        <taxon>Lophotrochozoa</taxon>
        <taxon>Mollusca</taxon>
        <taxon>Bivalvia</taxon>
        <taxon>Autobranchia</taxon>
        <taxon>Pteriomorphia</taxon>
        <taxon>Mytilida</taxon>
        <taxon>Mytiloidea</taxon>
        <taxon>Mytilidae</taxon>
        <taxon>Mytilinae</taxon>
        <taxon>Mytilus</taxon>
    </lineage>
</organism>
<keyword evidence="3 5" id="KW-0863">Zinc-finger</keyword>
<name>A0A8B6CBW4_MYTGA</name>
<dbReference type="InterPro" id="IPR013087">
    <property type="entry name" value="Znf_C2H2_type"/>
</dbReference>
<feature type="compositionally biased region" description="Acidic residues" evidence="6">
    <location>
        <begin position="374"/>
        <end position="388"/>
    </location>
</feature>
<dbReference type="OrthoDB" id="6127092at2759"/>
<evidence type="ECO:0000313" key="8">
    <source>
        <dbReference type="EMBL" id="VDI02356.1"/>
    </source>
</evidence>
<keyword evidence="9" id="KW-1185">Reference proteome</keyword>
<accession>A0A8B6CBW4</accession>
<feature type="domain" description="C2H2-type" evidence="7">
    <location>
        <begin position="1082"/>
        <end position="1108"/>
    </location>
</feature>
<dbReference type="GO" id="GO:0005634">
    <property type="term" value="C:nucleus"/>
    <property type="evidence" value="ECO:0007669"/>
    <property type="project" value="TreeGrafter"/>
</dbReference>
<feature type="domain" description="C2H2-type" evidence="7">
    <location>
        <begin position="441"/>
        <end position="469"/>
    </location>
</feature>
<keyword evidence="2" id="KW-0677">Repeat</keyword>
<dbReference type="SUPFAM" id="SSF57667">
    <property type="entry name" value="beta-beta-alpha zinc fingers"/>
    <property type="match status" value="4"/>
</dbReference>
<dbReference type="PROSITE" id="PS50157">
    <property type="entry name" value="ZINC_FINGER_C2H2_2"/>
    <property type="match status" value="5"/>
</dbReference>
<evidence type="ECO:0000256" key="4">
    <source>
        <dbReference type="ARBA" id="ARBA00022833"/>
    </source>
</evidence>
<feature type="domain" description="C2H2-type" evidence="7">
    <location>
        <begin position="1141"/>
        <end position="1168"/>
    </location>
</feature>
<dbReference type="SMART" id="SM00355">
    <property type="entry name" value="ZnF_C2H2"/>
    <property type="match status" value="9"/>
</dbReference>
<comment type="caution">
    <text evidence="8">The sequence shown here is derived from an EMBL/GenBank/DDBJ whole genome shotgun (WGS) entry which is preliminary data.</text>
</comment>
<dbReference type="InterPro" id="IPR036236">
    <property type="entry name" value="Znf_C2H2_sf"/>
</dbReference>
<dbReference type="AlphaFoldDB" id="A0A8B6CBW4"/>
<evidence type="ECO:0000259" key="7">
    <source>
        <dbReference type="PROSITE" id="PS50157"/>
    </source>
</evidence>
<feature type="compositionally biased region" description="Polar residues" evidence="6">
    <location>
        <begin position="573"/>
        <end position="582"/>
    </location>
</feature>
<evidence type="ECO:0000256" key="6">
    <source>
        <dbReference type="SAM" id="MobiDB-lite"/>
    </source>
</evidence>
<dbReference type="Pfam" id="PF00096">
    <property type="entry name" value="zf-C2H2"/>
    <property type="match status" value="1"/>
</dbReference>
<evidence type="ECO:0000256" key="1">
    <source>
        <dbReference type="ARBA" id="ARBA00022723"/>
    </source>
</evidence>
<feature type="compositionally biased region" description="Basic residues" evidence="6">
    <location>
        <begin position="343"/>
        <end position="352"/>
    </location>
</feature>
<dbReference type="FunFam" id="3.30.160.60:FF:000100">
    <property type="entry name" value="Zinc finger 45-like"/>
    <property type="match status" value="1"/>
</dbReference>
<keyword evidence="4" id="KW-0862">Zinc</keyword>
<reference evidence="8" key="1">
    <citation type="submission" date="2018-11" db="EMBL/GenBank/DDBJ databases">
        <authorList>
            <person name="Alioto T."/>
            <person name="Alioto T."/>
        </authorList>
    </citation>
    <scope>NUCLEOTIDE SEQUENCE</scope>
</reference>
<dbReference type="GO" id="GO:0000977">
    <property type="term" value="F:RNA polymerase II transcription regulatory region sequence-specific DNA binding"/>
    <property type="evidence" value="ECO:0007669"/>
    <property type="project" value="TreeGrafter"/>
</dbReference>
<feature type="region of interest" description="Disordered" evidence="6">
    <location>
        <begin position="308"/>
        <end position="392"/>
    </location>
</feature>
<dbReference type="Proteomes" id="UP000596742">
    <property type="component" value="Unassembled WGS sequence"/>
</dbReference>
<dbReference type="GO" id="GO:0000981">
    <property type="term" value="F:DNA-binding transcription factor activity, RNA polymerase II-specific"/>
    <property type="evidence" value="ECO:0007669"/>
    <property type="project" value="TreeGrafter"/>
</dbReference>
<feature type="compositionally biased region" description="Polar residues" evidence="6">
    <location>
        <begin position="359"/>
        <end position="373"/>
    </location>
</feature>
<sequence>MEAPSVESPSNLTEFVENLCVICGFLFIQKETKSDGIVITNKFLHRKLKLTSERFCEIEKVVGNLKRKKKDDNGVCRQCYRAVERVLRLEKEAKKTRARLLKSIETVEQSSKQSDTVCSPIPRDPSNRVEKNDTCNEAFSFNELTNLAKYVHIAAKPSSIHNCDQNVSKKADSTETVGRSLGLEQADNTVTETVGCSLGLEQADNTETCGRSLRLEQADHIDNVVCSLGLEKADNIDNNSCSLGLEQADNIQTVGHSLELDQQADNIDNVGRSLGLEQADNMYTETVSCSLTLGLEQADTCSSETVGCSLGPRSGTDDSNQTFISKSRKRKRKVDIRPNNTRTNRKKDKKVKSVLAKNLTNQDSNQDVTCSQDTVDDDDDDDEDDDDSNPTMYLVKTGLPKGADEIPKNNYQFVRSDFEHNYSKNAKVLPWVQGKQFVCPYCCTDKTGRSFDTEYELNMHKITHTGTMPQICQSCWKCFGTKEELFKHNFMVHNDLYRKQIEAQKNKYYRKIIPVEEGTSLQAIVSMDKFKESQTQNKLQVFSGDHETIEIHINEELGSSTFQPLNQDAVNLNDKSSTQPETVSPPFDNDQDASENYIKIEPESPTSYPLNQDAVHNNEGQQRPIEDFSCNYNAIESQVEETSGLPTMHPLNQDAVHNREGYEAYKLSYNHKLVDLPQSPTSLNLHENGKHNNDVLKKHLKMQKLSNPNSIEFCIKKKPESYKIYPIKLVAVHPSGNDKLQTELKTKKLSSRYNRIETQIEEAPEIHSVHPLKQDAVHNNEGQETRGETKKRSELNKVYPVELVAVHTNGGLPSVHPLNQDAVHMKEGFQTHLETQKVASDHDTIEVHIKEEPAWPEFHVIDQNAVHINHYEGLQKHQEIKNLSCVPNTKESVTLEETELPTMHSSKGDAMHNHDRIQKHLELHKLSLNHNQDNTIGFCIKEEPGLPTIHPLEQDAEAILEASQLQAQASATIFEQLQKEPLISHMDCLSQTEDSNHGNLHICSICNKEFKCLKGLQWHLCKKTYTCEICNAQFVADFLLQKHIEKHSNQKIFLCGICKAPFDAKIDRENHAKLVHGKRKKFHCKKCSIDFPNKYSRKKHNRLIHTGQIFFCNLCDKNLATKSSLERHNAETHSGLAKKNFACEICHKTFLRKSGLVRHMATHKKTKSFTCSTCSQTYDCKYDLWEHYKLCKKDVFQESS</sequence>
<evidence type="ECO:0000256" key="3">
    <source>
        <dbReference type="ARBA" id="ARBA00022771"/>
    </source>
</evidence>
<proteinExistence type="predicted"/>
<evidence type="ECO:0000256" key="2">
    <source>
        <dbReference type="ARBA" id="ARBA00022737"/>
    </source>
</evidence>
<feature type="domain" description="C2H2-type" evidence="7">
    <location>
        <begin position="1025"/>
        <end position="1052"/>
    </location>
</feature>
<protein>
    <recommendedName>
        <fullName evidence="7">C2H2-type domain-containing protein</fullName>
    </recommendedName>
</protein>
<evidence type="ECO:0000313" key="9">
    <source>
        <dbReference type="Proteomes" id="UP000596742"/>
    </source>
</evidence>
<evidence type="ECO:0000256" key="5">
    <source>
        <dbReference type="PROSITE-ProRule" id="PRU00042"/>
    </source>
</evidence>
<dbReference type="PANTHER" id="PTHR24379:SF127">
    <property type="entry name" value="BLOODY FINGERS-RELATED"/>
    <property type="match status" value="1"/>
</dbReference>
<dbReference type="PANTHER" id="PTHR24379">
    <property type="entry name" value="KRAB AND ZINC FINGER DOMAIN-CONTAINING"/>
    <property type="match status" value="1"/>
</dbReference>
<gene>
    <name evidence="8" type="ORF">MGAL_10B012742</name>
</gene>
<dbReference type="Gene3D" id="3.30.160.60">
    <property type="entry name" value="Classic Zinc Finger"/>
    <property type="match status" value="4"/>
</dbReference>
<dbReference type="PROSITE" id="PS00028">
    <property type="entry name" value="ZINC_FINGER_C2H2_1"/>
    <property type="match status" value="6"/>
</dbReference>
<feature type="domain" description="C2H2-type" evidence="7">
    <location>
        <begin position="1110"/>
        <end position="1138"/>
    </location>
</feature>
<dbReference type="GO" id="GO:0008270">
    <property type="term" value="F:zinc ion binding"/>
    <property type="evidence" value="ECO:0007669"/>
    <property type="project" value="UniProtKB-KW"/>
</dbReference>
<keyword evidence="1" id="KW-0479">Metal-binding</keyword>